<keyword evidence="3" id="KW-0274">FAD</keyword>
<organism evidence="6 7">
    <name type="scientific">Methanolacinia petrolearia (strain DSM 11571 / OCM 486 / SEBR 4847)</name>
    <name type="common">Methanoplanus petrolearius</name>
    <dbReference type="NCBI Taxonomy" id="679926"/>
    <lineage>
        <taxon>Archaea</taxon>
        <taxon>Methanobacteriati</taxon>
        <taxon>Methanobacteriota</taxon>
        <taxon>Stenosarchaea group</taxon>
        <taxon>Methanomicrobia</taxon>
        <taxon>Methanomicrobiales</taxon>
        <taxon>Methanomicrobiaceae</taxon>
        <taxon>Methanolacinia</taxon>
    </lineage>
</organism>
<keyword evidence="2" id="KW-0285">Flavoprotein</keyword>
<evidence type="ECO:0000313" key="6">
    <source>
        <dbReference type="EMBL" id="ADN35777.1"/>
    </source>
</evidence>
<dbReference type="PANTHER" id="PTHR42887">
    <property type="entry name" value="OS12G0638800 PROTEIN"/>
    <property type="match status" value="1"/>
</dbReference>
<dbReference type="KEGG" id="mpi:Mpet_1010"/>
<dbReference type="GeneID" id="9743474"/>
<gene>
    <name evidence="6" type="ordered locus">Mpet_1010</name>
</gene>
<feature type="domain" description="RsdA/BaiN/AoA(So)-like Rossmann fold-like" evidence="4">
    <location>
        <begin position="14"/>
        <end position="411"/>
    </location>
</feature>
<evidence type="ECO:0000256" key="3">
    <source>
        <dbReference type="ARBA" id="ARBA00022827"/>
    </source>
</evidence>
<evidence type="ECO:0000256" key="2">
    <source>
        <dbReference type="ARBA" id="ARBA00022630"/>
    </source>
</evidence>
<evidence type="ECO:0000259" key="5">
    <source>
        <dbReference type="Pfam" id="PF22780"/>
    </source>
</evidence>
<evidence type="ECO:0000313" key="7">
    <source>
        <dbReference type="Proteomes" id="UP000006565"/>
    </source>
</evidence>
<dbReference type="SUPFAM" id="SSF51905">
    <property type="entry name" value="FAD/NAD(P)-binding domain"/>
    <property type="match status" value="1"/>
</dbReference>
<dbReference type="HOGENOM" id="CLU_025174_3_1_2"/>
<dbReference type="Gene3D" id="2.40.30.10">
    <property type="entry name" value="Translation factors"/>
    <property type="match status" value="1"/>
</dbReference>
<evidence type="ECO:0000259" key="4">
    <source>
        <dbReference type="Pfam" id="PF03486"/>
    </source>
</evidence>
<dbReference type="InterPro" id="IPR023166">
    <property type="entry name" value="BaiN-like_dom_sf"/>
</dbReference>
<dbReference type="EMBL" id="CP002117">
    <property type="protein sequence ID" value="ADN35777.1"/>
    <property type="molecule type" value="Genomic_DNA"/>
</dbReference>
<dbReference type="NCBIfam" id="TIGR00275">
    <property type="entry name" value="aminoacetone oxidase family FAD-binding enzyme"/>
    <property type="match status" value="1"/>
</dbReference>
<name>E1RK54_METP4</name>
<feature type="domain" description="RsdA/BaiN/AoA(So)-like insert" evidence="5">
    <location>
        <begin position="214"/>
        <end position="358"/>
    </location>
</feature>
<dbReference type="STRING" id="679926.Mpet_1010"/>
<sequence length="417" mass="45560">MDYFLISKELMKFDVIIVGGGPAGLFCAIHSAGEGKKVLILEKKTSCGRKLLITGSGQCNLTHEGEISEFLSHYNNTGRFLRPALMNFTNKDLVDFFVKRGVSFETDKNGKIFPSTKKASDILSVLLRECEVRGVSIRCGEPVLSVKNEETGFNIETTLAKYYSKNLVVSTGGASYPQTGSSGDGYKIAESLSQTVTEIAPALAPVYPSSYPFGSLSGISFNNARISLFRDNKKIADHTGDILLTHKGLSGPGILDFSRNILPVDVLKISFMTGMNPEEFRKDFTQKTDLGGTKLVRTILSEYSLPERFAREIIEISGISPDLTCAHLPKKERNVLIKSLTEYPFEVRELGKFDEAMVTRGGVALEGINPKTMESKIVPGLFFVGEILDIDGDTGGYNLQAAFSTGFLAAKTIISRL</sequence>
<dbReference type="Pfam" id="PF22780">
    <property type="entry name" value="HI0933_like_1st"/>
    <property type="match status" value="1"/>
</dbReference>
<dbReference type="Proteomes" id="UP000006565">
    <property type="component" value="Chromosome"/>
</dbReference>
<dbReference type="InterPro" id="IPR055178">
    <property type="entry name" value="RsdA/BaiN/AoA(So)-like_dom"/>
</dbReference>
<reference evidence="6 7" key="1">
    <citation type="journal article" date="2010" name="Stand. Genomic Sci.">
        <title>Complete genome sequence of Methanoplanus petrolearius type strain (SEBR 4847).</title>
        <authorList>
            <person name="Brambilla E."/>
            <person name="Djao O.D."/>
            <person name="Daligault H."/>
            <person name="Lapidus A."/>
            <person name="Lucas S."/>
            <person name="Hammon N."/>
            <person name="Nolan M."/>
            <person name="Tice H."/>
            <person name="Cheng J.F."/>
            <person name="Han C."/>
            <person name="Tapia R."/>
            <person name="Goodwin L."/>
            <person name="Pitluck S."/>
            <person name="Liolios K."/>
            <person name="Ivanova N."/>
            <person name="Mavromatis K."/>
            <person name="Mikhailova N."/>
            <person name="Pati A."/>
            <person name="Chen A."/>
            <person name="Palaniappan K."/>
            <person name="Land M."/>
            <person name="Hauser L."/>
            <person name="Chang Y.J."/>
            <person name="Jeffries C.D."/>
            <person name="Rohde M."/>
            <person name="Spring S."/>
            <person name="Sikorski J."/>
            <person name="Goker M."/>
            <person name="Woyke T."/>
            <person name="Bristow J."/>
            <person name="Eisen J.A."/>
            <person name="Markowitz V."/>
            <person name="Hugenholtz P."/>
            <person name="Kyrpides N.C."/>
            <person name="Klenk H.P."/>
        </authorList>
    </citation>
    <scope>NUCLEOTIDE SEQUENCE [LARGE SCALE GENOMIC DNA]</scope>
    <source>
        <strain evidence="7">DSM 11571 / OCM 486 / SEBR 4847</strain>
    </source>
</reference>
<dbReference type="eggNOG" id="arCOG00575">
    <property type="taxonomic scope" value="Archaea"/>
</dbReference>
<dbReference type="InterPro" id="IPR004792">
    <property type="entry name" value="BaiN-like"/>
</dbReference>
<dbReference type="InterPro" id="IPR036188">
    <property type="entry name" value="FAD/NAD-bd_sf"/>
</dbReference>
<dbReference type="PANTHER" id="PTHR42887:SF2">
    <property type="entry name" value="OS12G0638800 PROTEIN"/>
    <property type="match status" value="1"/>
</dbReference>
<comment type="cofactor">
    <cofactor evidence="1">
        <name>FAD</name>
        <dbReference type="ChEBI" id="CHEBI:57692"/>
    </cofactor>
</comment>
<evidence type="ECO:0000256" key="1">
    <source>
        <dbReference type="ARBA" id="ARBA00001974"/>
    </source>
</evidence>
<dbReference type="AlphaFoldDB" id="E1RK54"/>
<keyword evidence="7" id="KW-1185">Reference proteome</keyword>
<dbReference type="Pfam" id="PF03486">
    <property type="entry name" value="HI0933_like"/>
    <property type="match status" value="1"/>
</dbReference>
<dbReference type="PRINTS" id="PR00411">
    <property type="entry name" value="PNDRDTASEI"/>
</dbReference>
<dbReference type="SUPFAM" id="SSF160996">
    <property type="entry name" value="HI0933 insert domain-like"/>
    <property type="match status" value="1"/>
</dbReference>
<dbReference type="RefSeq" id="WP_013328955.1">
    <property type="nucleotide sequence ID" value="NC_014507.1"/>
</dbReference>
<dbReference type="PRINTS" id="PR00368">
    <property type="entry name" value="FADPNR"/>
</dbReference>
<dbReference type="Gene3D" id="1.10.8.260">
    <property type="entry name" value="HI0933 insert domain-like"/>
    <property type="match status" value="1"/>
</dbReference>
<dbReference type="InterPro" id="IPR057661">
    <property type="entry name" value="RsdA/BaiN/AoA(So)_Rossmann"/>
</dbReference>
<accession>E1RK54</accession>
<proteinExistence type="predicted"/>
<protein>
    <submittedName>
        <fullName evidence="6">HI0933 family protein</fullName>
    </submittedName>
</protein>
<dbReference type="Gene3D" id="3.50.50.60">
    <property type="entry name" value="FAD/NAD(P)-binding domain"/>
    <property type="match status" value="1"/>
</dbReference>